<evidence type="ECO:0000256" key="6">
    <source>
        <dbReference type="ARBA" id="ARBA00023049"/>
    </source>
</evidence>
<evidence type="ECO:0000256" key="3">
    <source>
        <dbReference type="ARBA" id="ARBA00022737"/>
    </source>
</evidence>
<feature type="chain" id="PRO_5029002776" evidence="9">
    <location>
        <begin position="26"/>
        <end position="388"/>
    </location>
</feature>
<dbReference type="PANTHER" id="PTHR43215">
    <property type="entry name" value="RADIAL SPOKE HEAD 1 HOMOLOG"/>
    <property type="match status" value="1"/>
</dbReference>
<dbReference type="PANTHER" id="PTHR43215:SF14">
    <property type="entry name" value="RADIAL SPOKE HEAD 1 HOMOLOG"/>
    <property type="match status" value="1"/>
</dbReference>
<dbReference type="GO" id="GO:0004222">
    <property type="term" value="F:metalloendopeptidase activity"/>
    <property type="evidence" value="ECO:0007669"/>
    <property type="project" value="InterPro"/>
</dbReference>
<reference evidence="11 12" key="1">
    <citation type="submission" date="2019-10" db="EMBL/GenBank/DDBJ databases">
        <title>Draft Genome Sequence of Cytophagaceae sp. SJW1-29.</title>
        <authorList>
            <person name="Choi A."/>
        </authorList>
    </citation>
    <scope>NUCLEOTIDE SEQUENCE [LARGE SCALE GENOMIC DNA]</scope>
    <source>
        <strain evidence="11 12">SJW1-29</strain>
    </source>
</reference>
<dbReference type="Pfam" id="PF02493">
    <property type="entry name" value="MORN"/>
    <property type="match status" value="4"/>
</dbReference>
<keyword evidence="6 7" id="KW-0482">Metalloprotease</keyword>
<evidence type="ECO:0000313" key="11">
    <source>
        <dbReference type="EMBL" id="MPR33671.1"/>
    </source>
</evidence>
<feature type="compositionally biased region" description="Basic and acidic residues" evidence="8">
    <location>
        <begin position="236"/>
        <end position="249"/>
    </location>
</feature>
<dbReference type="SUPFAM" id="SSF82185">
    <property type="entry name" value="Histone H3 K4-specific methyltransferase SET7/9 N-terminal domain"/>
    <property type="match status" value="1"/>
</dbReference>
<keyword evidence="3" id="KW-0677">Repeat</keyword>
<dbReference type="AlphaFoldDB" id="A0A7C9FP08"/>
<accession>A0A7C9FP08</accession>
<feature type="domain" description="Peptidase M48" evidence="10">
    <location>
        <begin position="60"/>
        <end position="142"/>
    </location>
</feature>
<protein>
    <submittedName>
        <fullName evidence="11">M48 family metalloprotease</fullName>
    </submittedName>
</protein>
<keyword evidence="5 7" id="KW-0862">Zinc</keyword>
<evidence type="ECO:0000259" key="10">
    <source>
        <dbReference type="Pfam" id="PF01435"/>
    </source>
</evidence>
<comment type="cofactor">
    <cofactor evidence="7">
        <name>Zn(2+)</name>
        <dbReference type="ChEBI" id="CHEBI:29105"/>
    </cofactor>
    <text evidence="7">Binds 1 zinc ion per subunit.</text>
</comment>
<evidence type="ECO:0000256" key="8">
    <source>
        <dbReference type="SAM" id="MobiDB-lite"/>
    </source>
</evidence>
<comment type="similarity">
    <text evidence="7">Belongs to the peptidase M48 family.</text>
</comment>
<dbReference type="Proteomes" id="UP000479293">
    <property type="component" value="Unassembled WGS sequence"/>
</dbReference>
<evidence type="ECO:0000256" key="9">
    <source>
        <dbReference type="SAM" id="SignalP"/>
    </source>
</evidence>
<evidence type="ECO:0000256" key="5">
    <source>
        <dbReference type="ARBA" id="ARBA00022833"/>
    </source>
</evidence>
<feature type="signal peptide" evidence="9">
    <location>
        <begin position="1"/>
        <end position="25"/>
    </location>
</feature>
<dbReference type="Pfam" id="PF01435">
    <property type="entry name" value="Peptidase_M48"/>
    <property type="match status" value="1"/>
</dbReference>
<dbReference type="InterPro" id="IPR001915">
    <property type="entry name" value="Peptidase_M48"/>
</dbReference>
<dbReference type="SMART" id="SM00698">
    <property type="entry name" value="MORN"/>
    <property type="match status" value="4"/>
</dbReference>
<name>A0A7C9FP08_9BACT</name>
<evidence type="ECO:0000256" key="2">
    <source>
        <dbReference type="ARBA" id="ARBA00022723"/>
    </source>
</evidence>
<dbReference type="EMBL" id="WHLY01000002">
    <property type="protein sequence ID" value="MPR33671.1"/>
    <property type="molecule type" value="Genomic_DNA"/>
</dbReference>
<evidence type="ECO:0000256" key="1">
    <source>
        <dbReference type="ARBA" id="ARBA00022670"/>
    </source>
</evidence>
<evidence type="ECO:0000256" key="7">
    <source>
        <dbReference type="RuleBase" id="RU003983"/>
    </source>
</evidence>
<proteinExistence type="inferred from homology"/>
<comment type="caution">
    <text evidence="11">The sequence shown here is derived from an EMBL/GenBank/DDBJ whole genome shotgun (WGS) entry which is preliminary data.</text>
</comment>
<dbReference type="SUPFAM" id="SSF55486">
    <property type="entry name" value="Metalloproteases ('zincins'), catalytic domain"/>
    <property type="match status" value="1"/>
</dbReference>
<dbReference type="RefSeq" id="WP_152759152.1">
    <property type="nucleotide sequence ID" value="NZ_WHLY01000002.1"/>
</dbReference>
<gene>
    <name evidence="11" type="ORF">GBK04_09895</name>
</gene>
<feature type="region of interest" description="Disordered" evidence="8">
    <location>
        <begin position="211"/>
        <end position="249"/>
    </location>
</feature>
<keyword evidence="1 7" id="KW-0645">Protease</keyword>
<dbReference type="GO" id="GO:0046872">
    <property type="term" value="F:metal ion binding"/>
    <property type="evidence" value="ECO:0007669"/>
    <property type="project" value="UniProtKB-KW"/>
</dbReference>
<keyword evidence="4 7" id="KW-0378">Hydrolase</keyword>
<evidence type="ECO:0000313" key="12">
    <source>
        <dbReference type="Proteomes" id="UP000479293"/>
    </source>
</evidence>
<dbReference type="InterPro" id="IPR003409">
    <property type="entry name" value="MORN"/>
</dbReference>
<evidence type="ECO:0000256" key="4">
    <source>
        <dbReference type="ARBA" id="ARBA00022801"/>
    </source>
</evidence>
<dbReference type="Gene3D" id="2.20.110.10">
    <property type="entry name" value="Histone H3 K4-specific methyltransferase SET7/9 N-terminal domain"/>
    <property type="match status" value="2"/>
</dbReference>
<organism evidence="11 12">
    <name type="scientific">Salmonirosea aquatica</name>
    <dbReference type="NCBI Taxonomy" id="2654236"/>
    <lineage>
        <taxon>Bacteria</taxon>
        <taxon>Pseudomonadati</taxon>
        <taxon>Bacteroidota</taxon>
        <taxon>Cytophagia</taxon>
        <taxon>Cytophagales</taxon>
        <taxon>Spirosomataceae</taxon>
        <taxon>Salmonirosea</taxon>
    </lineage>
</organism>
<dbReference type="GO" id="GO:0006508">
    <property type="term" value="P:proteolysis"/>
    <property type="evidence" value="ECO:0007669"/>
    <property type="project" value="UniProtKB-KW"/>
</dbReference>
<sequence length="388" mass="43335">MNSPSLKIFGSMLCLGFALYTPTLAQSTDANAETFVCNYVSNGRLSSPQEICNYLSFTSNRHAERVVERILQPVGLQRNFVVVECPNTENCFATVVDGKRFIIYDGNFIKQVENLTNTDWSAISIVAHEIGHHLQGHTIDGMGSRPEKELEADRFSGFVLHQLGASLPESLIAIRTLSSEENTDSHPGRQIRVDWISRGWNEAEKMYPLWNKNGSPGPAPVVTDSAPRNEGSVYRPAERRPAVKPAPREETIETDITYHAPDGCASGDCLNGPGILIRENQERYEGNFMNGKKHGFGVQFYPGGAVRYKGDFREDQRSGQGTYYFTNGDKYVGYFLNNVPQGKGTYYYADGERFSGTFRKGVREGYGVLTRANGAREAGYYKDDERVR</sequence>
<keyword evidence="12" id="KW-1185">Reference proteome</keyword>
<keyword evidence="9" id="KW-0732">Signal</keyword>
<keyword evidence="2" id="KW-0479">Metal-binding</keyword>